<protein>
    <submittedName>
        <fullName evidence="1">Uncharacterized protein</fullName>
    </submittedName>
</protein>
<gene>
    <name evidence="1" type="ORF">LCMAC103_01450</name>
</gene>
<dbReference type="EMBL" id="MK500336">
    <property type="protein sequence ID" value="QBK86812.1"/>
    <property type="molecule type" value="Genomic_DNA"/>
</dbReference>
<sequence length="192" mass="21699">MQRIQKRFVEHKVVVAPSQFVGPAVRLARGDRLAEDARAMLPRAFRNVGPGRVFHILSFAATRHTVPYEVVTRLIVAGTNPYRRLLDRDDEWIDRLRRVEIREGGIVIAASGDLLGRAGTTKFDVVIPFVGFLAPGAEMRIRLVIEVNQHIPESYKRNTFPWVRDDRWSVVVEGGDVQVDKFSWAAGAKLKS</sequence>
<proteinExistence type="predicted"/>
<evidence type="ECO:0000313" key="1">
    <source>
        <dbReference type="EMBL" id="QBK86812.1"/>
    </source>
</evidence>
<reference evidence="1" key="1">
    <citation type="journal article" date="2019" name="MBio">
        <title>Virus Genomes from Deep Sea Sediments Expand the Ocean Megavirome and Support Independent Origins of Viral Gigantism.</title>
        <authorList>
            <person name="Backstrom D."/>
            <person name="Yutin N."/>
            <person name="Jorgensen S.L."/>
            <person name="Dharamshi J."/>
            <person name="Homa F."/>
            <person name="Zaremba-Niedwiedzka K."/>
            <person name="Spang A."/>
            <person name="Wolf Y.I."/>
            <person name="Koonin E.V."/>
            <person name="Ettema T.J."/>
        </authorList>
    </citation>
    <scope>NUCLEOTIDE SEQUENCE</scope>
</reference>
<accession>A0A481YUF8</accession>
<name>A0A481YUF8_9VIRU</name>
<organism evidence="1">
    <name type="scientific">Marseillevirus LCMAC103</name>
    <dbReference type="NCBI Taxonomy" id="2506604"/>
    <lineage>
        <taxon>Viruses</taxon>
        <taxon>Varidnaviria</taxon>
        <taxon>Bamfordvirae</taxon>
        <taxon>Nucleocytoviricota</taxon>
        <taxon>Megaviricetes</taxon>
        <taxon>Pimascovirales</taxon>
        <taxon>Pimascovirales incertae sedis</taxon>
        <taxon>Marseilleviridae</taxon>
    </lineage>
</organism>